<name>A0A8J4BSE1_9CHLO</name>
<sequence length="1048" mass="110438">MAESHNAAREAVQRVSLQKDKEFLELKLQEKERKVDLLSKSNEHLAAQVQQLKAMIKDAHVRYEGDLQRTVASLQDQYNSALELLQLGAGLATTSQPKVEPLAPSQQPSAVSFGGTSNASFAGCCTGVHRPSCSRASQQPVQQQQQRPACKCPHAAGCRCYPRAAPPVWSAKQTQPNRNSADALDSRFSALGLNMDDLAPAATYGSTVGLVTEPLAVLRNVLNLDGSHDREREQQVMRDRLPSAEGSSVAAGVTGPLLAQAQFESRLRNAYRSMLLQLQHRYQLERERQEDAHKLAMHEQEARHEAELREMAAIQDAELDKAARQMERQEAVCRAEMQRLEAELVAAKSAADTNRSQAAAARATAEALQAQLQLLRTAHDAELQHVRQGSMPLGEHDEIVRKLKTEWEQALQQRESDYNALLSELAGLRRQLSSVAEPTGSSGNSCGHGPSIVSPAAGAVDGQPPPSAAAAAAASRDPHTAASVLGRDAGGRRVALEDHYPQQLTEDLRQTREGRETQQLHQEQQQHGSRHQWKQQRPEDAVSGVPDVLLVTGNGLRVRLNPGSAPGEEYSSSRPTSPACSAGSAELPPPPSASSSRLSALVDAVVQGSSAARRGPDMQHMMGNSGHTLATTAVKADDVDADLDACAIGGGGISIGGEDLHSFGGTFQGHVWRQDQQQQLILQQRPQQWYDRGGATGGSSKAGDGGCDRGSGSGGGSGGSGGGSGSSSSPDHHASEVTLGRWQPEPPQAGPSADAARWAAAASHQCLRQGDSLGIAAVATVTGAAARRASKLSPRAAAASSRREAHATVVVTRRRSPSPSPTSSPRRCSGRPSGSTWGKSGNPAAAVVLPRCIRCGLNDVTSPGCCRFHPALLSQPGGLRFTPEWMTCQAAGHTAHAPGCFVRSEHFYEPLGLQPQPSVAGLPAVAQFQFAEPKPTVARTLQPRDNASWDKAGAAGGEDDDGVIRGVPALRRDRVSTGGGNDGVAAAATQLAGGHKAAAAAGPTDQSAPRRLSMARSPVGGAARGASGGGSDSPSPKPRTRLPSPMRR</sequence>
<protein>
    <submittedName>
        <fullName evidence="3">Uncharacterized protein</fullName>
    </submittedName>
</protein>
<feature type="compositionally biased region" description="Polar residues" evidence="2">
    <location>
        <begin position="570"/>
        <end position="579"/>
    </location>
</feature>
<feature type="compositionally biased region" description="Low complexity" evidence="2">
    <location>
        <begin position="821"/>
        <end position="836"/>
    </location>
</feature>
<feature type="region of interest" description="Disordered" evidence="2">
    <location>
        <begin position="936"/>
        <end position="966"/>
    </location>
</feature>
<feature type="region of interest" description="Disordered" evidence="2">
    <location>
        <begin position="992"/>
        <end position="1048"/>
    </location>
</feature>
<dbReference type="PANTHER" id="PTHR45615:SF80">
    <property type="entry name" value="GRIP DOMAIN-CONTAINING PROTEIN"/>
    <property type="match status" value="1"/>
</dbReference>
<evidence type="ECO:0000313" key="4">
    <source>
        <dbReference type="Proteomes" id="UP000747399"/>
    </source>
</evidence>
<feature type="region of interest" description="Disordered" evidence="2">
    <location>
        <begin position="789"/>
        <end position="841"/>
    </location>
</feature>
<feature type="compositionally biased region" description="Gly residues" evidence="2">
    <location>
        <begin position="1022"/>
        <end position="1031"/>
    </location>
</feature>
<feature type="compositionally biased region" description="Low complexity" evidence="2">
    <location>
        <begin position="789"/>
        <end position="800"/>
    </location>
</feature>
<proteinExistence type="predicted"/>
<feature type="region of interest" description="Disordered" evidence="2">
    <location>
        <begin position="433"/>
        <end position="488"/>
    </location>
</feature>
<organism evidence="3 4">
    <name type="scientific">Volvox africanus</name>
    <dbReference type="NCBI Taxonomy" id="51714"/>
    <lineage>
        <taxon>Eukaryota</taxon>
        <taxon>Viridiplantae</taxon>
        <taxon>Chlorophyta</taxon>
        <taxon>core chlorophytes</taxon>
        <taxon>Chlorophyceae</taxon>
        <taxon>CS clade</taxon>
        <taxon>Chlamydomonadales</taxon>
        <taxon>Volvocaceae</taxon>
        <taxon>Volvox</taxon>
    </lineage>
</organism>
<feature type="compositionally biased region" description="Gly residues" evidence="2">
    <location>
        <begin position="703"/>
        <end position="725"/>
    </location>
</feature>
<keyword evidence="4" id="KW-1185">Reference proteome</keyword>
<feature type="coiled-coil region" evidence="1">
    <location>
        <begin position="297"/>
        <end position="378"/>
    </location>
</feature>
<feature type="compositionally biased region" description="Polar residues" evidence="2">
    <location>
        <begin position="433"/>
        <end position="445"/>
    </location>
</feature>
<dbReference type="EMBL" id="BNCO01000092">
    <property type="protein sequence ID" value="GIL66980.1"/>
    <property type="molecule type" value="Genomic_DNA"/>
</dbReference>
<feature type="coiled-coil region" evidence="1">
    <location>
        <begin position="14"/>
        <end position="48"/>
    </location>
</feature>
<evidence type="ECO:0000256" key="2">
    <source>
        <dbReference type="SAM" id="MobiDB-lite"/>
    </source>
</evidence>
<feature type="compositionally biased region" description="Low complexity" evidence="2">
    <location>
        <begin position="468"/>
        <end position="483"/>
    </location>
</feature>
<comment type="caution">
    <text evidence="3">The sequence shown here is derived from an EMBL/GenBank/DDBJ whole genome shotgun (WGS) entry which is preliminary data.</text>
</comment>
<evidence type="ECO:0000256" key="1">
    <source>
        <dbReference type="SAM" id="Coils"/>
    </source>
</evidence>
<gene>
    <name evidence="3" type="ORF">Vafri_20469</name>
</gene>
<dbReference type="AlphaFoldDB" id="A0A8J4BSE1"/>
<feature type="region of interest" description="Disordered" evidence="2">
    <location>
        <begin position="513"/>
        <end position="544"/>
    </location>
</feature>
<evidence type="ECO:0000313" key="3">
    <source>
        <dbReference type="EMBL" id="GIL66980.1"/>
    </source>
</evidence>
<keyword evidence="1" id="KW-0175">Coiled coil</keyword>
<accession>A0A8J4BSE1</accession>
<feature type="region of interest" description="Disordered" evidence="2">
    <location>
        <begin position="690"/>
        <end position="757"/>
    </location>
</feature>
<feature type="compositionally biased region" description="Low complexity" evidence="2">
    <location>
        <begin position="992"/>
        <end position="1002"/>
    </location>
</feature>
<dbReference type="PANTHER" id="PTHR45615">
    <property type="entry name" value="MYOSIN HEAVY CHAIN, NON-MUSCLE"/>
    <property type="match status" value="1"/>
</dbReference>
<feature type="region of interest" description="Disordered" evidence="2">
    <location>
        <begin position="557"/>
        <end position="596"/>
    </location>
</feature>
<reference evidence="3" key="1">
    <citation type="journal article" date="2021" name="Proc. Natl. Acad. Sci. U.S.A.">
        <title>Three genomes in the algal genus Volvox reveal the fate of a haploid sex-determining region after a transition to homothallism.</title>
        <authorList>
            <person name="Yamamoto K."/>
            <person name="Hamaji T."/>
            <person name="Kawai-Toyooka H."/>
            <person name="Matsuzaki R."/>
            <person name="Takahashi F."/>
            <person name="Nishimura Y."/>
            <person name="Kawachi M."/>
            <person name="Noguchi H."/>
            <person name="Minakuchi Y."/>
            <person name="Umen J.G."/>
            <person name="Toyoda A."/>
            <person name="Nozaki H."/>
        </authorList>
    </citation>
    <scope>NUCLEOTIDE SEQUENCE</scope>
    <source>
        <strain evidence="3">NIES-3780</strain>
    </source>
</reference>
<dbReference type="Proteomes" id="UP000747399">
    <property type="component" value="Unassembled WGS sequence"/>
</dbReference>